<dbReference type="SUPFAM" id="SSF52540">
    <property type="entry name" value="P-loop containing nucleoside triphosphate hydrolases"/>
    <property type="match status" value="1"/>
</dbReference>
<dbReference type="GO" id="GO:0005524">
    <property type="term" value="F:ATP binding"/>
    <property type="evidence" value="ECO:0007669"/>
    <property type="project" value="UniProtKB-KW"/>
</dbReference>
<dbReference type="CDD" id="cd03241">
    <property type="entry name" value="ABC_RecN"/>
    <property type="match status" value="2"/>
</dbReference>
<evidence type="ECO:0000256" key="2">
    <source>
        <dbReference type="ARBA" id="ARBA00009441"/>
    </source>
</evidence>
<name>A0A7C3GUA0_9BACT</name>
<dbReference type="GO" id="GO:0043590">
    <property type="term" value="C:bacterial nucleoid"/>
    <property type="evidence" value="ECO:0007669"/>
    <property type="project" value="TreeGrafter"/>
</dbReference>
<feature type="coiled-coil region" evidence="10">
    <location>
        <begin position="282"/>
        <end position="337"/>
    </location>
</feature>
<dbReference type="EMBL" id="DRMH01000035">
    <property type="protein sequence ID" value="HFC97464.1"/>
    <property type="molecule type" value="Genomic_DNA"/>
</dbReference>
<keyword evidence="6" id="KW-0067">ATP-binding</keyword>
<evidence type="ECO:0000256" key="4">
    <source>
        <dbReference type="ARBA" id="ARBA00022741"/>
    </source>
</evidence>
<dbReference type="GO" id="GO:0006310">
    <property type="term" value="P:DNA recombination"/>
    <property type="evidence" value="ECO:0007669"/>
    <property type="project" value="InterPro"/>
</dbReference>
<evidence type="ECO:0000256" key="7">
    <source>
        <dbReference type="ARBA" id="ARBA00023204"/>
    </source>
</evidence>
<comment type="caution">
    <text evidence="12">The sequence shown here is derived from an EMBL/GenBank/DDBJ whole genome shotgun (WGS) entry which is preliminary data.</text>
</comment>
<dbReference type="InterPro" id="IPR027417">
    <property type="entry name" value="P-loop_NTPase"/>
</dbReference>
<reference evidence="12" key="1">
    <citation type="journal article" date="2020" name="mSystems">
        <title>Genome- and Community-Level Interaction Insights into Carbon Utilization and Element Cycling Functions of Hydrothermarchaeota in Hydrothermal Sediment.</title>
        <authorList>
            <person name="Zhou Z."/>
            <person name="Liu Y."/>
            <person name="Xu W."/>
            <person name="Pan J."/>
            <person name="Luo Z.H."/>
            <person name="Li M."/>
        </authorList>
    </citation>
    <scope>NUCLEOTIDE SEQUENCE [LARGE SCALE GENOMIC DNA]</scope>
    <source>
        <strain evidence="12">HyVt-483</strain>
    </source>
</reference>
<dbReference type="InterPro" id="IPR003395">
    <property type="entry name" value="RecF/RecN/SMC_N"/>
</dbReference>
<gene>
    <name evidence="12" type="primary">recN</name>
    <name evidence="12" type="ORF">ENJ40_03255</name>
</gene>
<dbReference type="Gene3D" id="3.40.50.300">
    <property type="entry name" value="P-loop containing nucleotide triphosphate hydrolases"/>
    <property type="match status" value="2"/>
</dbReference>
<evidence type="ECO:0000256" key="3">
    <source>
        <dbReference type="ARBA" id="ARBA00021315"/>
    </source>
</evidence>
<feature type="coiled-coil region" evidence="10">
    <location>
        <begin position="162"/>
        <end position="196"/>
    </location>
</feature>
<evidence type="ECO:0000256" key="6">
    <source>
        <dbReference type="ARBA" id="ARBA00022840"/>
    </source>
</evidence>
<dbReference type="AlphaFoldDB" id="A0A7C3GUA0"/>
<dbReference type="NCBIfam" id="TIGR00634">
    <property type="entry name" value="recN"/>
    <property type="match status" value="1"/>
</dbReference>
<dbReference type="Proteomes" id="UP000886043">
    <property type="component" value="Unassembled WGS sequence"/>
</dbReference>
<keyword evidence="5 9" id="KW-0227">DNA damage</keyword>
<organism evidence="12">
    <name type="scientific">Thermosulfurimonas dismutans</name>
    <dbReference type="NCBI Taxonomy" id="999894"/>
    <lineage>
        <taxon>Bacteria</taxon>
        <taxon>Pseudomonadati</taxon>
        <taxon>Thermodesulfobacteriota</taxon>
        <taxon>Thermodesulfobacteria</taxon>
        <taxon>Thermodesulfobacteriales</taxon>
        <taxon>Thermodesulfobacteriaceae</taxon>
        <taxon>Thermosulfurimonas</taxon>
    </lineage>
</organism>
<dbReference type="GO" id="GO:0006281">
    <property type="term" value="P:DNA repair"/>
    <property type="evidence" value="ECO:0007669"/>
    <property type="project" value="UniProtKB-KW"/>
</dbReference>
<keyword evidence="7 9" id="KW-0234">DNA repair</keyword>
<evidence type="ECO:0000313" key="12">
    <source>
        <dbReference type="EMBL" id="HFC97464.1"/>
    </source>
</evidence>
<dbReference type="PANTHER" id="PTHR11059:SF0">
    <property type="entry name" value="DNA REPAIR PROTEIN RECN"/>
    <property type="match status" value="1"/>
</dbReference>
<evidence type="ECO:0000256" key="1">
    <source>
        <dbReference type="ARBA" id="ARBA00003618"/>
    </source>
</evidence>
<dbReference type="Pfam" id="PF02463">
    <property type="entry name" value="SMC_N"/>
    <property type="match status" value="1"/>
</dbReference>
<accession>A0A7C3GUA0</accession>
<dbReference type="PIRSF" id="PIRSF003128">
    <property type="entry name" value="RecN"/>
    <property type="match status" value="1"/>
</dbReference>
<comment type="function">
    <text evidence="1 9">May be involved in recombinational repair of damaged DNA.</text>
</comment>
<proteinExistence type="inferred from homology"/>
<sequence>MLLELRLRNFLLIEEASLSLAPGFTVFTGETGAGKSLLIKALRLVLGERADPGYIRPGAREAVVEALLVSSRLAGRLSDLGLEPAEEVLIRRVLTPERSRIFVNGTPVTLKMLSELTRGLVVLTGQHEFRALFAPDYRLRLLDEWAGVAEERRAYEKAFSTWRRLREEKASLEERLSQALRERDFLEFQIREIEEADLSPGEDQALLQERDLLRNLTRLKEGLAEGANLFQEAADLVARGLSRLRDLSGIARDLESLVNRLEGAYYEILEGARELTERLSGLPEDESRLEEVENRLARIERLKRKYGATVEEILNTLEELRIRRQELDLSGDRLEELSAREKACAEEALRLARGLSLKRREAARRLSELVTAELSDLALKGASFRVEVHSSEPRPENLTREGLDRVQFLVRTNPGTPERPLEKAASGGELSRIFLALKKVLSSESEGLCLVFDEVDAGIGGITAVRVGEKLRQLAQRDQVLCVTHLPQIAALADHHFCVTKEVQEGRTYTRVRLLSGPEREEELRRMRGETGA</sequence>
<comment type="similarity">
    <text evidence="2 9">Belongs to the RecN family.</text>
</comment>
<evidence type="ECO:0000256" key="9">
    <source>
        <dbReference type="PIRNR" id="PIRNR003128"/>
    </source>
</evidence>
<evidence type="ECO:0000256" key="10">
    <source>
        <dbReference type="SAM" id="Coils"/>
    </source>
</evidence>
<evidence type="ECO:0000256" key="5">
    <source>
        <dbReference type="ARBA" id="ARBA00022763"/>
    </source>
</evidence>
<evidence type="ECO:0000256" key="8">
    <source>
        <dbReference type="ARBA" id="ARBA00033408"/>
    </source>
</evidence>
<dbReference type="PANTHER" id="PTHR11059">
    <property type="entry name" value="DNA REPAIR PROTEIN RECN"/>
    <property type="match status" value="1"/>
</dbReference>
<evidence type="ECO:0000259" key="11">
    <source>
        <dbReference type="Pfam" id="PF02463"/>
    </source>
</evidence>
<keyword evidence="10" id="KW-0175">Coiled coil</keyword>
<dbReference type="GO" id="GO:0009432">
    <property type="term" value="P:SOS response"/>
    <property type="evidence" value="ECO:0007669"/>
    <property type="project" value="TreeGrafter"/>
</dbReference>
<feature type="domain" description="RecF/RecN/SMC N-terminal" evidence="11">
    <location>
        <begin position="2"/>
        <end position="503"/>
    </location>
</feature>
<protein>
    <recommendedName>
        <fullName evidence="3 9">DNA repair protein RecN</fullName>
    </recommendedName>
    <alternativeName>
        <fullName evidence="8 9">Recombination protein N</fullName>
    </alternativeName>
</protein>
<dbReference type="InterPro" id="IPR004604">
    <property type="entry name" value="DNA_recomb/repair_RecN"/>
</dbReference>
<keyword evidence="4" id="KW-0547">Nucleotide-binding</keyword>